<reference evidence="2" key="1">
    <citation type="journal article" date="2006" name="Science">
        <title>Phytophthora genome sequences uncover evolutionary origins and mechanisms of pathogenesis.</title>
        <authorList>
            <person name="Tyler B.M."/>
            <person name="Tripathy S."/>
            <person name="Zhang X."/>
            <person name="Dehal P."/>
            <person name="Jiang R.H."/>
            <person name="Aerts A."/>
            <person name="Arredondo F.D."/>
            <person name="Baxter L."/>
            <person name="Bensasson D."/>
            <person name="Beynon J.L."/>
            <person name="Chapman J."/>
            <person name="Damasceno C.M."/>
            <person name="Dorrance A.E."/>
            <person name="Dou D."/>
            <person name="Dickerman A.W."/>
            <person name="Dubchak I.L."/>
            <person name="Garbelotto M."/>
            <person name="Gijzen M."/>
            <person name="Gordon S.G."/>
            <person name="Govers F."/>
            <person name="Grunwald N.J."/>
            <person name="Huang W."/>
            <person name="Ivors K.L."/>
            <person name="Jones R.W."/>
            <person name="Kamoun S."/>
            <person name="Krampis K."/>
            <person name="Lamour K.H."/>
            <person name="Lee M.K."/>
            <person name="McDonald W.H."/>
            <person name="Medina M."/>
            <person name="Meijer H.J."/>
            <person name="Nordberg E.K."/>
            <person name="Maclean D.J."/>
            <person name="Ospina-Giraldo M.D."/>
            <person name="Morris P.F."/>
            <person name="Phuntumart V."/>
            <person name="Putnam N.H."/>
            <person name="Rash S."/>
            <person name="Rose J.K."/>
            <person name="Sakihama Y."/>
            <person name="Salamov A.A."/>
            <person name="Savidor A."/>
            <person name="Scheuring C.F."/>
            <person name="Smith B.M."/>
            <person name="Sobral B.W."/>
            <person name="Terry A."/>
            <person name="Torto-Alalibo T.A."/>
            <person name="Win J."/>
            <person name="Xu Z."/>
            <person name="Zhang H."/>
            <person name="Grigoriev I.V."/>
            <person name="Rokhsar D.S."/>
            <person name="Boore J.L."/>
        </authorList>
    </citation>
    <scope>NUCLEOTIDE SEQUENCE [LARGE SCALE GENOMIC DNA]</scope>
    <source>
        <strain evidence="2">Pr102</strain>
    </source>
</reference>
<dbReference type="VEuPathDB" id="FungiDB:KRP22_10620"/>
<dbReference type="InParanoid" id="H3GHJ2"/>
<dbReference type="eggNOG" id="KOG3968">
    <property type="taxonomic scope" value="Eukaryota"/>
</dbReference>
<proteinExistence type="predicted"/>
<dbReference type="STRING" id="164328.H3GHJ2"/>
<reference evidence="1" key="2">
    <citation type="submission" date="2015-06" db="UniProtKB">
        <authorList>
            <consortium name="EnsemblProtists"/>
        </authorList>
    </citation>
    <scope>IDENTIFICATION</scope>
    <source>
        <strain evidence="1">Pr102</strain>
    </source>
</reference>
<sequence>MFWPTSLSNNATFPSSVSKFHRWGNIFRTVDPLLSVFLKTFNAIALLLSVSPLVDAPTFTLALFVVGADSLIQPVQRAADAAASVHDLPGCSLLPGMEIYKLVGCVSKLQIYDLIGQCFSEVLDAGEFRYFHHGRPDEGKNGLVFVYDETVLRVTKDVGIRIALLNAYYEHGCFQRSPMVESQIFNGEATSV</sequence>
<accession>H3GHJ2</accession>
<protein>
    <submittedName>
        <fullName evidence="1">Uncharacterized protein</fullName>
    </submittedName>
</protein>
<dbReference type="EMBL" id="DS566009">
    <property type="status" value="NOT_ANNOTATED_CDS"/>
    <property type="molecule type" value="Genomic_DNA"/>
</dbReference>
<evidence type="ECO:0000313" key="2">
    <source>
        <dbReference type="Proteomes" id="UP000005238"/>
    </source>
</evidence>
<evidence type="ECO:0000313" key="1">
    <source>
        <dbReference type="EnsemblProtists" id="Phyra75407"/>
    </source>
</evidence>
<keyword evidence="2" id="KW-1185">Reference proteome</keyword>
<dbReference type="HOGENOM" id="CLU_1417716_0_0_1"/>
<dbReference type="Proteomes" id="UP000005238">
    <property type="component" value="Unassembled WGS sequence"/>
</dbReference>
<organism evidence="1 2">
    <name type="scientific">Phytophthora ramorum</name>
    <name type="common">Sudden oak death agent</name>
    <dbReference type="NCBI Taxonomy" id="164328"/>
    <lineage>
        <taxon>Eukaryota</taxon>
        <taxon>Sar</taxon>
        <taxon>Stramenopiles</taxon>
        <taxon>Oomycota</taxon>
        <taxon>Peronosporomycetes</taxon>
        <taxon>Peronosporales</taxon>
        <taxon>Peronosporaceae</taxon>
        <taxon>Phytophthora</taxon>
    </lineage>
</organism>
<dbReference type="VEuPathDB" id="FungiDB:KRP23_3121"/>
<dbReference type="AlphaFoldDB" id="H3GHJ2"/>
<name>H3GHJ2_PHYRM</name>
<dbReference type="EnsemblProtists" id="Phyra75407">
    <property type="protein sequence ID" value="Phyra75407"/>
    <property type="gene ID" value="Phyra75407"/>
</dbReference>